<feature type="transmembrane region" description="Helical" evidence="1">
    <location>
        <begin position="140"/>
        <end position="162"/>
    </location>
</feature>
<feature type="transmembrane region" description="Helical" evidence="1">
    <location>
        <begin position="6"/>
        <end position="23"/>
    </location>
</feature>
<dbReference type="SUPFAM" id="SSF103473">
    <property type="entry name" value="MFS general substrate transporter"/>
    <property type="match status" value="1"/>
</dbReference>
<protein>
    <submittedName>
        <fullName evidence="2">NADH-ubiquinone oxidoreductase chain J</fullName>
        <ecNumber evidence="2">1.6.5.3</ecNumber>
    </submittedName>
</protein>
<feature type="transmembrane region" description="Helical" evidence="1">
    <location>
        <begin position="28"/>
        <end position="49"/>
    </location>
</feature>
<reference evidence="2" key="1">
    <citation type="submission" date="2016-10" db="EMBL/GenBank/DDBJ databases">
        <authorList>
            <person name="de Groot N.N."/>
        </authorList>
    </citation>
    <scope>NUCLEOTIDE SEQUENCE</scope>
</reference>
<accession>A0A1W1B9S7</accession>
<name>A0A1W1B9S7_9ZZZZ</name>
<keyword evidence="1" id="KW-0472">Membrane</keyword>
<dbReference type="InterPro" id="IPR036259">
    <property type="entry name" value="MFS_trans_sf"/>
</dbReference>
<sequence length="209" mass="22661">MYEFIAFYIFAISTVVLFGITAMSKNVLYAMTSLAGGMVMISGFFFLLGADFLGVVQLIVYVGAVMALYAFAMMFFDATKDIKEKHQHPILVMILGVLMAVVFVVIFSAPIIGENIEALYPVIEGVGNAQAVGMVLFTKYLVPFEVAAVMLLVAMIAGIILAGKKMDHSLTTHDDVVDEVLHHKFESASDAIYNAEEIAEKADIEGAGK</sequence>
<dbReference type="EMBL" id="FPHE01000003">
    <property type="protein sequence ID" value="SFV50274.1"/>
    <property type="molecule type" value="Genomic_DNA"/>
</dbReference>
<proteinExistence type="predicted"/>
<evidence type="ECO:0000256" key="1">
    <source>
        <dbReference type="SAM" id="Phobius"/>
    </source>
</evidence>
<dbReference type="GO" id="GO:0016491">
    <property type="term" value="F:oxidoreductase activity"/>
    <property type="evidence" value="ECO:0007669"/>
    <property type="project" value="UniProtKB-KW"/>
</dbReference>
<dbReference type="GO" id="GO:0008137">
    <property type="term" value="F:NADH dehydrogenase (ubiquinone) activity"/>
    <property type="evidence" value="ECO:0007669"/>
    <property type="project" value="InterPro"/>
</dbReference>
<keyword evidence="1" id="KW-1133">Transmembrane helix</keyword>
<dbReference type="AlphaFoldDB" id="A0A1W1B9S7"/>
<dbReference type="EC" id="1.6.5.3" evidence="2"/>
<feature type="transmembrane region" description="Helical" evidence="1">
    <location>
        <begin position="55"/>
        <end position="78"/>
    </location>
</feature>
<dbReference type="PANTHER" id="PTHR33269:SF17">
    <property type="entry name" value="NADH-UBIQUINONE OXIDOREDUCTASE CHAIN 6"/>
    <property type="match status" value="1"/>
</dbReference>
<dbReference type="NCBIfam" id="NF005167">
    <property type="entry name" value="PRK06638.2-2"/>
    <property type="match status" value="1"/>
</dbReference>
<dbReference type="PANTHER" id="PTHR33269">
    <property type="entry name" value="NADH-UBIQUINONE OXIDOREDUCTASE CHAIN 6"/>
    <property type="match status" value="1"/>
</dbReference>
<dbReference type="InterPro" id="IPR042106">
    <property type="entry name" value="Nuo/plastoQ_OxRdtase_6_NuoJ"/>
</dbReference>
<keyword evidence="1" id="KW-0812">Transmembrane</keyword>
<dbReference type="Gene3D" id="1.20.120.1200">
    <property type="entry name" value="NADH-ubiquinone/plastoquinone oxidoreductase chain 6, subunit NuoJ"/>
    <property type="match status" value="1"/>
</dbReference>
<evidence type="ECO:0000313" key="2">
    <source>
        <dbReference type="EMBL" id="SFV50274.1"/>
    </source>
</evidence>
<keyword evidence="2" id="KW-0830">Ubiquinone</keyword>
<organism evidence="2">
    <name type="scientific">hydrothermal vent metagenome</name>
    <dbReference type="NCBI Taxonomy" id="652676"/>
    <lineage>
        <taxon>unclassified sequences</taxon>
        <taxon>metagenomes</taxon>
        <taxon>ecological metagenomes</taxon>
    </lineage>
</organism>
<dbReference type="Pfam" id="PF00499">
    <property type="entry name" value="Oxidored_q3"/>
    <property type="match status" value="1"/>
</dbReference>
<feature type="transmembrane region" description="Helical" evidence="1">
    <location>
        <begin position="90"/>
        <end position="112"/>
    </location>
</feature>
<gene>
    <name evidence="2" type="ORF">MNB_SV-12-1807</name>
</gene>
<keyword evidence="2" id="KW-0560">Oxidoreductase</keyword>
<dbReference type="InterPro" id="IPR001457">
    <property type="entry name" value="NADH_UbQ/plastoQ_OxRdtase_su6"/>
</dbReference>